<feature type="domain" description="RRM Nup35-type" evidence="11">
    <location>
        <begin position="203"/>
        <end position="284"/>
    </location>
</feature>
<dbReference type="PANTHER" id="PTHR21527:SF6">
    <property type="entry name" value="NUCLEOPORIN NUP35"/>
    <property type="match status" value="1"/>
</dbReference>
<sequence>MEPMTLGSPVNSPGSNQSQYLPPFLLGDPQGLTPHKNTLSPKTGRYNVSFATSPGGSSPHEFNRSALNTRTLFGAQSAAAAAGGAHNLSQPAVGGSATPSHAHTLSHHQAGPPTQGLFDSLRETNATPQQRNHQLSMLQVQSPNQSYQSYQTNDSFAPGPPNGINASMRAMYSPLGSIASPGAVGGAGVGVGGAGATPSGNSRLADFWVTIFGFSPGASSMVLQHFTLCGIIVDVVHAPQNGNWMHVRFSSRIESDKALNYNHKVIAGNVMVGVARCTERSVIDKENSSGLANANASDAIASSPTAVRPFAQQSYKLARDGNTISPSKEVPQKSSGLMNKAMDLIFGW</sequence>
<dbReference type="GO" id="GO:0006607">
    <property type="term" value="P:NLS-bearing protein import into nucleus"/>
    <property type="evidence" value="ECO:0007669"/>
    <property type="project" value="TreeGrafter"/>
</dbReference>
<evidence type="ECO:0000256" key="2">
    <source>
        <dbReference type="ARBA" id="ARBA00009454"/>
    </source>
</evidence>
<keyword evidence="6 9" id="KW-0811">Translocation</keyword>
<evidence type="ECO:0000313" key="13">
    <source>
        <dbReference type="Proteomes" id="UP001059596"/>
    </source>
</evidence>
<comment type="subcellular location">
    <subcellularLocation>
        <location evidence="1 9">Nucleus</location>
        <location evidence="1 9">Nuclear pore complex</location>
    </subcellularLocation>
</comment>
<evidence type="ECO:0000256" key="3">
    <source>
        <dbReference type="ARBA" id="ARBA00022448"/>
    </source>
</evidence>
<dbReference type="FunFam" id="3.30.70.330:FF:000095">
    <property type="entry name" value="Putative Nucleoporin NUP53"/>
    <property type="match status" value="1"/>
</dbReference>
<dbReference type="InterPro" id="IPR017389">
    <property type="entry name" value="Nucleoporin_NUP53"/>
</dbReference>
<dbReference type="AlphaFoldDB" id="A0A9Q0BJW5"/>
<proteinExistence type="inferred from homology"/>
<feature type="compositionally biased region" description="Polar residues" evidence="10">
    <location>
        <begin position="140"/>
        <end position="155"/>
    </location>
</feature>
<comment type="caution">
    <text evidence="12">The sequence shown here is derived from an EMBL/GenBank/DDBJ whole genome shotgun (WGS) entry which is preliminary data.</text>
</comment>
<dbReference type="CDD" id="cd12441">
    <property type="entry name" value="RRM_Nup53_like"/>
    <property type="match status" value="1"/>
</dbReference>
<feature type="region of interest" description="Disordered" evidence="10">
    <location>
        <begin position="140"/>
        <end position="162"/>
    </location>
</feature>
<dbReference type="InterPro" id="IPR012677">
    <property type="entry name" value="Nucleotide-bd_a/b_plait_sf"/>
</dbReference>
<evidence type="ECO:0000256" key="8">
    <source>
        <dbReference type="ARBA" id="ARBA00023242"/>
    </source>
</evidence>
<dbReference type="EMBL" id="JAMKOV010000067">
    <property type="protein sequence ID" value="KAI8034596.1"/>
    <property type="molecule type" value="Genomic_DNA"/>
</dbReference>
<feature type="region of interest" description="Disordered" evidence="10">
    <location>
        <begin position="84"/>
        <end position="120"/>
    </location>
</feature>
<accession>A0A9Q0BJW5</accession>
<evidence type="ECO:0000256" key="4">
    <source>
        <dbReference type="ARBA" id="ARBA00022816"/>
    </source>
</evidence>
<dbReference type="InterPro" id="IPR035979">
    <property type="entry name" value="RBD_domain_sf"/>
</dbReference>
<dbReference type="GO" id="GO:0044613">
    <property type="term" value="C:nuclear pore central transport channel"/>
    <property type="evidence" value="ECO:0007669"/>
    <property type="project" value="TreeGrafter"/>
</dbReference>
<name>A0A9Q0BJW5_9MUSC</name>
<feature type="region of interest" description="Disordered" evidence="10">
    <location>
        <begin position="1"/>
        <end position="47"/>
    </location>
</feature>
<evidence type="ECO:0000256" key="10">
    <source>
        <dbReference type="SAM" id="MobiDB-lite"/>
    </source>
</evidence>
<reference evidence="12" key="1">
    <citation type="journal article" date="2023" name="Genome Biol. Evol.">
        <title>Long-read-based Genome Assembly of Drosophila gunungcola Reveals Fewer Chemosensory Genes in Flower-breeding Species.</title>
        <authorList>
            <person name="Negi A."/>
            <person name="Liao B.Y."/>
            <person name="Yeh S.D."/>
        </authorList>
    </citation>
    <scope>NUCLEOTIDE SEQUENCE</scope>
    <source>
        <strain evidence="12">Sukarami</strain>
    </source>
</reference>
<dbReference type="Pfam" id="PF05172">
    <property type="entry name" value="RRM_Nup35"/>
    <property type="match status" value="1"/>
</dbReference>
<comment type="function">
    <text evidence="9">Functions as a component of the nuclear pore complex (NPC).</text>
</comment>
<feature type="compositionally biased region" description="Polar residues" evidence="10">
    <location>
        <begin position="8"/>
        <end position="20"/>
    </location>
</feature>
<evidence type="ECO:0000256" key="5">
    <source>
        <dbReference type="ARBA" id="ARBA00022927"/>
    </source>
</evidence>
<dbReference type="Gene3D" id="3.30.70.330">
    <property type="match status" value="1"/>
</dbReference>
<protein>
    <recommendedName>
        <fullName evidence="9">Nucleoporin NUP53</fullName>
    </recommendedName>
</protein>
<dbReference type="GO" id="GO:0003676">
    <property type="term" value="F:nucleic acid binding"/>
    <property type="evidence" value="ECO:0007669"/>
    <property type="project" value="InterPro"/>
</dbReference>
<evidence type="ECO:0000256" key="9">
    <source>
        <dbReference type="PIRNR" id="PIRNR038119"/>
    </source>
</evidence>
<keyword evidence="4 9" id="KW-0509">mRNA transport</keyword>
<gene>
    <name evidence="12" type="ORF">M5D96_012650</name>
</gene>
<dbReference type="OrthoDB" id="3365060at2759"/>
<dbReference type="Proteomes" id="UP001059596">
    <property type="component" value="Unassembled WGS sequence"/>
</dbReference>
<evidence type="ECO:0000259" key="11">
    <source>
        <dbReference type="PROSITE" id="PS51472"/>
    </source>
</evidence>
<keyword evidence="3 9" id="KW-0813">Transport</keyword>
<dbReference type="GO" id="GO:0031965">
    <property type="term" value="C:nuclear membrane"/>
    <property type="evidence" value="ECO:0007669"/>
    <property type="project" value="InterPro"/>
</dbReference>
<dbReference type="GO" id="GO:0051028">
    <property type="term" value="P:mRNA transport"/>
    <property type="evidence" value="ECO:0007669"/>
    <property type="project" value="UniProtKB-UniRule"/>
</dbReference>
<dbReference type="PROSITE" id="PS51472">
    <property type="entry name" value="RRM_NUP35"/>
    <property type="match status" value="1"/>
</dbReference>
<evidence type="ECO:0000256" key="7">
    <source>
        <dbReference type="ARBA" id="ARBA00023132"/>
    </source>
</evidence>
<dbReference type="GO" id="GO:0006999">
    <property type="term" value="P:nuclear pore organization"/>
    <property type="evidence" value="ECO:0007669"/>
    <property type="project" value="TreeGrafter"/>
</dbReference>
<evidence type="ECO:0000313" key="12">
    <source>
        <dbReference type="EMBL" id="KAI8034596.1"/>
    </source>
</evidence>
<keyword evidence="8 9" id="KW-0539">Nucleus</keyword>
<keyword evidence="7 9" id="KW-0906">Nuclear pore complex</keyword>
<keyword evidence="13" id="KW-1185">Reference proteome</keyword>
<dbReference type="GO" id="GO:0005543">
    <property type="term" value="F:phospholipid binding"/>
    <property type="evidence" value="ECO:0007669"/>
    <property type="project" value="TreeGrafter"/>
</dbReference>
<dbReference type="GO" id="GO:0044615">
    <property type="term" value="C:nuclear pore nuclear basket"/>
    <property type="evidence" value="ECO:0007669"/>
    <property type="project" value="TreeGrafter"/>
</dbReference>
<dbReference type="GO" id="GO:0017056">
    <property type="term" value="F:structural constituent of nuclear pore"/>
    <property type="evidence" value="ECO:0007669"/>
    <property type="project" value="InterPro"/>
</dbReference>
<evidence type="ECO:0000256" key="1">
    <source>
        <dbReference type="ARBA" id="ARBA00004567"/>
    </source>
</evidence>
<organism evidence="12 13">
    <name type="scientific">Drosophila gunungcola</name>
    <name type="common">fruit fly</name>
    <dbReference type="NCBI Taxonomy" id="103775"/>
    <lineage>
        <taxon>Eukaryota</taxon>
        <taxon>Metazoa</taxon>
        <taxon>Ecdysozoa</taxon>
        <taxon>Arthropoda</taxon>
        <taxon>Hexapoda</taxon>
        <taxon>Insecta</taxon>
        <taxon>Pterygota</taxon>
        <taxon>Neoptera</taxon>
        <taxon>Endopterygota</taxon>
        <taxon>Diptera</taxon>
        <taxon>Brachycera</taxon>
        <taxon>Muscomorpha</taxon>
        <taxon>Ephydroidea</taxon>
        <taxon>Drosophilidae</taxon>
        <taxon>Drosophila</taxon>
        <taxon>Sophophora</taxon>
    </lineage>
</organism>
<dbReference type="PIRSF" id="PIRSF038119">
    <property type="entry name" value="Nucleoporin_NUP53"/>
    <property type="match status" value="1"/>
</dbReference>
<comment type="similarity">
    <text evidence="2 9">Belongs to the Nup35 family.</text>
</comment>
<dbReference type="InterPro" id="IPR007846">
    <property type="entry name" value="RRM_NUP35_dom"/>
</dbReference>
<dbReference type="PANTHER" id="PTHR21527">
    <property type="entry name" value="NUCLEOPORIN NUP35"/>
    <property type="match status" value="1"/>
</dbReference>
<keyword evidence="5 9" id="KW-0653">Protein transport</keyword>
<dbReference type="SUPFAM" id="SSF54928">
    <property type="entry name" value="RNA-binding domain, RBD"/>
    <property type="match status" value="1"/>
</dbReference>
<evidence type="ECO:0000256" key="6">
    <source>
        <dbReference type="ARBA" id="ARBA00023010"/>
    </source>
</evidence>